<dbReference type="EMBL" id="LR796981">
    <property type="protein sequence ID" value="CAB4178981.1"/>
    <property type="molecule type" value="Genomic_DNA"/>
</dbReference>
<evidence type="ECO:0000313" key="3">
    <source>
        <dbReference type="EMBL" id="CAB4220588.1"/>
    </source>
</evidence>
<dbReference type="SUPFAM" id="SSF69279">
    <property type="entry name" value="Phage tail proteins"/>
    <property type="match status" value="1"/>
</dbReference>
<protein>
    <submittedName>
        <fullName evidence="2">Uncharacterized protein</fullName>
    </submittedName>
</protein>
<proteinExistence type="predicted"/>
<feature type="region of interest" description="Disordered" evidence="1">
    <location>
        <begin position="378"/>
        <end position="398"/>
    </location>
</feature>
<sequence>MNNTIQSRTGSKYKVTFPNFPSFIVTPQNIRIYQETGKQDIVELTYPRFSDFFLKALKTGVPVLINWNNDKVSETFYGYVYDGTSTTNQSLARPIVIRCIGASLALKEGGNKIWKSKTAPDIVTEIANSIKLKPVVTPHKMLFTQQSLVGHTRWEKVQELANRLGYVCQMNGTELHFHPIDKMIDRFMTTIPVMSFAHLSGNPYSEIFSQTLDSFKPRMGDFSDSREHSKKEKSISGVDPITGKTYTVTSSPNTVGKNLRSETRNPLFKETIPGAITASPAMAQTIVDAHAQLSRFSIYAEGSGQGDPRISPYRTVEVRGTGESTDGFWVVKKATHFLTFDGRYYVDFTCMTDGTGSTNVSATRPYKAGSVPVRNIQQELTSGGPSSPTSTKLSATTPMITADSGGYKVTPTRWVGR</sequence>
<organism evidence="2">
    <name type="scientific">uncultured Caudovirales phage</name>
    <dbReference type="NCBI Taxonomy" id="2100421"/>
    <lineage>
        <taxon>Viruses</taxon>
        <taxon>Duplodnaviria</taxon>
        <taxon>Heunggongvirae</taxon>
        <taxon>Uroviricota</taxon>
        <taxon>Caudoviricetes</taxon>
        <taxon>Peduoviridae</taxon>
        <taxon>Maltschvirus</taxon>
        <taxon>Maltschvirus maltsch</taxon>
    </lineage>
</organism>
<evidence type="ECO:0000313" key="2">
    <source>
        <dbReference type="EMBL" id="CAB4178981.1"/>
    </source>
</evidence>
<accession>A0A6J5QBS1</accession>
<evidence type="ECO:0000256" key="1">
    <source>
        <dbReference type="SAM" id="MobiDB-lite"/>
    </source>
</evidence>
<feature type="compositionally biased region" description="Low complexity" evidence="1">
    <location>
        <begin position="381"/>
        <end position="391"/>
    </location>
</feature>
<feature type="compositionally biased region" description="Polar residues" evidence="1">
    <location>
        <begin position="244"/>
        <end position="256"/>
    </location>
</feature>
<feature type="compositionally biased region" description="Basic and acidic residues" evidence="1">
    <location>
        <begin position="221"/>
        <end position="234"/>
    </location>
</feature>
<gene>
    <name evidence="2" type="ORF">UFOVP1033_38</name>
    <name evidence="3" type="ORF">UFOVP1631_38</name>
</gene>
<reference evidence="2" key="1">
    <citation type="submission" date="2020-05" db="EMBL/GenBank/DDBJ databases">
        <authorList>
            <person name="Chiriac C."/>
            <person name="Salcher M."/>
            <person name="Ghai R."/>
            <person name="Kavagutti S V."/>
        </authorList>
    </citation>
    <scope>NUCLEOTIDE SEQUENCE</scope>
</reference>
<dbReference type="EMBL" id="LR797501">
    <property type="protein sequence ID" value="CAB4220588.1"/>
    <property type="molecule type" value="Genomic_DNA"/>
</dbReference>
<feature type="region of interest" description="Disordered" evidence="1">
    <location>
        <begin position="221"/>
        <end position="260"/>
    </location>
</feature>
<name>A0A6J5QBS1_9CAUD</name>